<dbReference type="GO" id="GO:0004519">
    <property type="term" value="F:endonuclease activity"/>
    <property type="evidence" value="ECO:0007669"/>
    <property type="project" value="InterPro"/>
</dbReference>
<dbReference type="SUPFAM" id="SSF55608">
    <property type="entry name" value="Homing endonucleases"/>
    <property type="match status" value="1"/>
</dbReference>
<sequence>MNTTPEFAELYGAFTGDGWMSRGNTGITMWITGNPKDEKEYYLGRIKELFKKSLDFDVFPRDFLYWGTYGVMIGQRKIIEKFIAAGAPIGKKARIAKVPDFVLSNSELFIPFARGLFDTDGCINFQKSYNKSSVLWKKTHRHRPRVFFTTVSPELALGLKAGLQRIGFCFRLTIGKPRKRNPVPSYKVELYGKKNTKAFFAILEPRSPKHLAKFEQWLKQGFYALP</sequence>
<accession>A0A8T4L300</accession>
<dbReference type="InterPro" id="IPR027434">
    <property type="entry name" value="Homing_endonucl"/>
</dbReference>
<name>A0A8T4L300_9ARCH</name>
<gene>
    <name evidence="2" type="ORF">J4215_03710</name>
</gene>
<dbReference type="Gene3D" id="3.10.28.10">
    <property type="entry name" value="Homing endonucleases"/>
    <property type="match status" value="1"/>
</dbReference>
<dbReference type="AlphaFoldDB" id="A0A8T4L300"/>
<evidence type="ECO:0000313" key="3">
    <source>
        <dbReference type="Proteomes" id="UP000675968"/>
    </source>
</evidence>
<evidence type="ECO:0000259" key="1">
    <source>
        <dbReference type="PROSITE" id="PS50819"/>
    </source>
</evidence>
<dbReference type="EMBL" id="JAGVWC010000010">
    <property type="protein sequence ID" value="MBS3061663.1"/>
    <property type="molecule type" value="Genomic_DNA"/>
</dbReference>
<comment type="caution">
    <text evidence="2">The sequence shown here is derived from an EMBL/GenBank/DDBJ whole genome shotgun (WGS) entry which is preliminary data.</text>
</comment>
<dbReference type="PROSITE" id="PS50819">
    <property type="entry name" value="INTEIN_ENDONUCLEASE"/>
    <property type="match status" value="1"/>
</dbReference>
<evidence type="ECO:0000313" key="2">
    <source>
        <dbReference type="EMBL" id="MBS3061663.1"/>
    </source>
</evidence>
<dbReference type="Proteomes" id="UP000675968">
    <property type="component" value="Unassembled WGS sequence"/>
</dbReference>
<dbReference type="InterPro" id="IPR004860">
    <property type="entry name" value="LAGLIDADG_dom"/>
</dbReference>
<protein>
    <recommendedName>
        <fullName evidence="1">DOD-type homing endonuclease domain-containing protein</fullName>
    </recommendedName>
</protein>
<proteinExistence type="predicted"/>
<dbReference type="Pfam" id="PF14528">
    <property type="entry name" value="LAGLIDADG_3"/>
    <property type="match status" value="1"/>
</dbReference>
<reference evidence="2" key="2">
    <citation type="submission" date="2021-05" db="EMBL/GenBank/DDBJ databases">
        <title>Protein family content uncovers lineage relationships and bacterial pathway maintenance mechanisms in DPANN archaea.</title>
        <authorList>
            <person name="Castelle C.J."/>
            <person name="Meheust R."/>
            <person name="Jaffe A.L."/>
            <person name="Seitz K."/>
            <person name="Gong X."/>
            <person name="Baker B.J."/>
            <person name="Banfield J.F."/>
        </authorList>
    </citation>
    <scope>NUCLEOTIDE SEQUENCE</scope>
    <source>
        <strain evidence="2">RIFCSPLOWO2_01_FULL_AR10_48_17</strain>
    </source>
</reference>
<reference evidence="2" key="1">
    <citation type="submission" date="2021-03" db="EMBL/GenBank/DDBJ databases">
        <authorList>
            <person name="Jaffe A."/>
        </authorList>
    </citation>
    <scope>NUCLEOTIDE SEQUENCE</scope>
    <source>
        <strain evidence="2">RIFCSPLOWO2_01_FULL_AR10_48_17</strain>
    </source>
</reference>
<organism evidence="2 3">
    <name type="scientific">Candidatus Iainarchaeum sp</name>
    <dbReference type="NCBI Taxonomy" id="3101447"/>
    <lineage>
        <taxon>Archaea</taxon>
        <taxon>Candidatus Iainarchaeota</taxon>
        <taxon>Candidatus Iainarchaeia</taxon>
        <taxon>Candidatus Iainarchaeales</taxon>
        <taxon>Candidatus Iainarchaeaceae</taxon>
        <taxon>Candidatus Iainarchaeum</taxon>
    </lineage>
</organism>
<dbReference type="InterPro" id="IPR004042">
    <property type="entry name" value="Intein_endonuc_central"/>
</dbReference>
<feature type="domain" description="DOD-type homing endonuclease" evidence="1">
    <location>
        <begin position="10"/>
        <end position="168"/>
    </location>
</feature>